<dbReference type="NCBIfam" id="TIGR01178">
    <property type="entry name" value="ade"/>
    <property type="match status" value="1"/>
</dbReference>
<dbReference type="GO" id="GO:0006146">
    <property type="term" value="P:adenine catabolic process"/>
    <property type="evidence" value="ECO:0007669"/>
    <property type="project" value="InterPro"/>
</dbReference>
<dbReference type="GeneID" id="41325878"/>
<dbReference type="InterPro" id="IPR011059">
    <property type="entry name" value="Metal-dep_hydrolase_composite"/>
</dbReference>
<evidence type="ECO:0000313" key="10">
    <source>
        <dbReference type="Proteomes" id="UP000248557"/>
    </source>
</evidence>
<dbReference type="PANTHER" id="PTHR11113">
    <property type="entry name" value="N-ACETYLGLUCOSAMINE-6-PHOSPHATE DEACETYLASE"/>
    <property type="match status" value="1"/>
</dbReference>
<dbReference type="CDD" id="cd01295">
    <property type="entry name" value="AdeC"/>
    <property type="match status" value="1"/>
</dbReference>
<comment type="catalytic activity">
    <reaction evidence="5 6">
        <text>adenine + H2O + H(+) = hypoxanthine + NH4(+)</text>
        <dbReference type="Rhea" id="RHEA:23688"/>
        <dbReference type="ChEBI" id="CHEBI:15377"/>
        <dbReference type="ChEBI" id="CHEBI:15378"/>
        <dbReference type="ChEBI" id="CHEBI:16708"/>
        <dbReference type="ChEBI" id="CHEBI:17368"/>
        <dbReference type="ChEBI" id="CHEBI:28938"/>
        <dbReference type="EC" id="3.5.4.2"/>
    </reaction>
</comment>
<dbReference type="InterPro" id="IPR006679">
    <property type="entry name" value="Adenine_deam"/>
</dbReference>
<dbReference type="HAMAP" id="MF_01518">
    <property type="entry name" value="Adenine_deamin"/>
    <property type="match status" value="1"/>
</dbReference>
<feature type="domain" description="Amidohydrolase-related" evidence="7">
    <location>
        <begin position="40"/>
        <end position="314"/>
    </location>
</feature>
<dbReference type="GeneID" id="3855936"/>
<evidence type="ECO:0000256" key="3">
    <source>
        <dbReference type="ARBA" id="ARBA00022801"/>
    </source>
</evidence>
<evidence type="ECO:0000259" key="7">
    <source>
        <dbReference type="Pfam" id="PF01979"/>
    </source>
</evidence>
<dbReference type="EC" id="3.5.4.2" evidence="2 6"/>
<dbReference type="Proteomes" id="UP000248557">
    <property type="component" value="Unassembled WGS sequence"/>
</dbReference>
<reference evidence="9 10" key="1">
    <citation type="submission" date="2017-05" db="EMBL/GenBank/DDBJ databases">
        <title>Host range expansion of the Methanosphaera genus to humans and monogastric animals involves recent and extensive reduction in genome content.</title>
        <authorList>
            <person name="Hoedt E.C."/>
            <person name="Volmer J.G."/>
            <person name="Parks D.H."/>
            <person name="Rosewarne C.P."/>
            <person name="Denman S.E."/>
            <person name="Mcsweeney C.S."/>
            <person name="O Cuiv P."/>
            <person name="Hugenholtz P."/>
            <person name="Tyson G.W."/>
            <person name="Morrison M."/>
        </authorList>
    </citation>
    <scope>NUCLEOTIDE SEQUENCE [LARGE SCALE GENOMIC DNA]</scope>
    <source>
        <strain evidence="9 10">PA5</strain>
    </source>
</reference>
<dbReference type="Gene3D" id="3.20.20.140">
    <property type="entry name" value="Metal-dependent hydrolases"/>
    <property type="match status" value="1"/>
</dbReference>
<evidence type="ECO:0000313" key="9">
    <source>
        <dbReference type="EMBL" id="RAP02607.1"/>
    </source>
</evidence>
<dbReference type="SUPFAM" id="SSF51556">
    <property type="entry name" value="Metallo-dependent hydrolases"/>
    <property type="match status" value="1"/>
</dbReference>
<dbReference type="SMR" id="A0A328Q2U8"/>
<evidence type="ECO:0000256" key="1">
    <source>
        <dbReference type="ARBA" id="ARBA00006773"/>
    </source>
</evidence>
<dbReference type="PANTHER" id="PTHR11113:SF2">
    <property type="entry name" value="ADENINE DEAMINASE"/>
    <property type="match status" value="1"/>
</dbReference>
<evidence type="ECO:0000256" key="6">
    <source>
        <dbReference type="HAMAP-Rule" id="MF_01518"/>
    </source>
</evidence>
<accession>A0A328Q2U8</accession>
<evidence type="ECO:0000259" key="8">
    <source>
        <dbReference type="Pfam" id="PF13382"/>
    </source>
</evidence>
<dbReference type="InterPro" id="IPR006680">
    <property type="entry name" value="Amidohydro-rel"/>
</dbReference>
<sequence>MLIKGNILNVFTDEIYPGEIKIEHGIIESIKEVNADFNDIIVPGFIDAHIHIESSMLTPSRFAEIALRHGTTSVIADPHEIANVMGMDGIDYMIDDAKKTPLKYYFTAPSCVPATKFEKSGATISPNIIDNLLSRPEFVALGEVMDYNAVISNEKSILEKIKIAKKYHKPIDGHAPLLSGKNLQKYVKHGVITDHESTTKKEVAEKKRMGMKIMIREGSESKMLEKLIYSNCDFIVSDDLKPEDLINGHLDKCLRKAVDYGMDPYEAIKLVTINPAEHYNLNAGSISPGKSADLVFIDNLRDFTVKRVVINGNTIFKKQKLLFRANPRPIDTTLHVSLTKPEDFDLKAQNPAHKSATVNLINVSDNTIITKQSSAKLSIQKKTIIPSVFEDILKISVVDRYGGNTISNGFVKGFGIKNGAIASSVSHDSHNIIVVGTNSEYMSRATNHLIENKGGLAAISNQAKLDVTLPIAGLMSDKPAKVVANNSAKLNELVSNMGCELSSPFTSLSFMALPVVPEVKMTTNGLFNVNTHQFIDIIKEEK</sequence>
<comment type="similarity">
    <text evidence="1 6">Belongs to the metallo-dependent hydrolases superfamily. Adenine deaminase family.</text>
</comment>
<dbReference type="InterPro" id="IPR026912">
    <property type="entry name" value="Adenine_deam_C"/>
</dbReference>
<keyword evidence="4 6" id="KW-0464">Manganese</keyword>
<comment type="caution">
    <text evidence="9">The sequence shown here is derived from an EMBL/GenBank/DDBJ whole genome shotgun (WGS) entry which is preliminary data.</text>
</comment>
<dbReference type="EMBL" id="NGJK01000081">
    <property type="protein sequence ID" value="RAP02607.1"/>
    <property type="molecule type" value="Genomic_DNA"/>
</dbReference>
<evidence type="ECO:0000256" key="2">
    <source>
        <dbReference type="ARBA" id="ARBA00012782"/>
    </source>
</evidence>
<dbReference type="Gene3D" id="2.30.40.10">
    <property type="entry name" value="Urease, subunit C, domain 1"/>
    <property type="match status" value="1"/>
</dbReference>
<dbReference type="AlphaFoldDB" id="A0A328Q2U8"/>
<dbReference type="OMA" id="TDHECFT"/>
<dbReference type="SUPFAM" id="SSF51338">
    <property type="entry name" value="Composite domain of metallo-dependent hydrolases"/>
    <property type="match status" value="1"/>
</dbReference>
<name>A0A328Q2U8_9EURY</name>
<keyword evidence="3 6" id="KW-0378">Hydrolase</keyword>
<organism evidence="9 10">
    <name type="scientific">Methanosphaera stadtmanae</name>
    <dbReference type="NCBI Taxonomy" id="2317"/>
    <lineage>
        <taxon>Archaea</taxon>
        <taxon>Methanobacteriati</taxon>
        <taxon>Methanobacteriota</taxon>
        <taxon>Methanomada group</taxon>
        <taxon>Methanobacteria</taxon>
        <taxon>Methanobacteriales</taxon>
        <taxon>Methanobacteriaceae</taxon>
        <taxon>Methanosphaera</taxon>
    </lineage>
</organism>
<dbReference type="RefSeq" id="WP_011406884.1">
    <property type="nucleotide sequence ID" value="NZ_CATZNA010000045.1"/>
</dbReference>
<proteinExistence type="inferred from homology"/>
<dbReference type="InterPro" id="IPR032466">
    <property type="entry name" value="Metal_Hydrolase"/>
</dbReference>
<protein>
    <recommendedName>
        <fullName evidence="2 6">Adenine deaminase</fullName>
        <shortName evidence="6">Adenase</shortName>
        <shortName evidence="6">Adenine aminase</shortName>
        <ecNumber evidence="2 6">3.5.4.2</ecNumber>
    </recommendedName>
</protein>
<evidence type="ECO:0000256" key="5">
    <source>
        <dbReference type="ARBA" id="ARBA00047720"/>
    </source>
</evidence>
<evidence type="ECO:0000256" key="4">
    <source>
        <dbReference type="ARBA" id="ARBA00023211"/>
    </source>
</evidence>
<gene>
    <name evidence="6" type="primary">ade</name>
    <name evidence="9" type="ORF">CA615_06510</name>
</gene>
<comment type="cofactor">
    <cofactor evidence="6">
        <name>Mn(2+)</name>
        <dbReference type="ChEBI" id="CHEBI:29035"/>
    </cofactor>
</comment>
<feature type="domain" description="Adenine deaminase C-terminal" evidence="8">
    <location>
        <begin position="368"/>
        <end position="532"/>
    </location>
</feature>
<dbReference type="Pfam" id="PF13382">
    <property type="entry name" value="Adenine_deam_C"/>
    <property type="match status" value="1"/>
</dbReference>
<dbReference type="Pfam" id="PF01979">
    <property type="entry name" value="Amidohydro_1"/>
    <property type="match status" value="1"/>
</dbReference>
<dbReference type="GO" id="GO:0000034">
    <property type="term" value="F:adenine deaminase activity"/>
    <property type="evidence" value="ECO:0007669"/>
    <property type="project" value="UniProtKB-UniRule"/>
</dbReference>